<dbReference type="InterPro" id="IPR036097">
    <property type="entry name" value="HisK_dim/P_sf"/>
</dbReference>
<keyword evidence="4" id="KW-0597">Phosphoprotein</keyword>
<evidence type="ECO:0000256" key="1">
    <source>
        <dbReference type="ARBA" id="ARBA00000085"/>
    </source>
</evidence>
<evidence type="ECO:0000313" key="10">
    <source>
        <dbReference type="EMBL" id="QAY61556.1"/>
    </source>
</evidence>
<dbReference type="InterPro" id="IPR004358">
    <property type="entry name" value="Sig_transdc_His_kin-like_C"/>
</dbReference>
<evidence type="ECO:0000256" key="6">
    <source>
        <dbReference type="ARBA" id="ARBA00022777"/>
    </source>
</evidence>
<dbReference type="Gene3D" id="1.10.287.130">
    <property type="match status" value="1"/>
</dbReference>
<evidence type="ECO:0000256" key="8">
    <source>
        <dbReference type="SAM" id="Phobius"/>
    </source>
</evidence>
<dbReference type="SMART" id="SM00388">
    <property type="entry name" value="HisKA"/>
    <property type="match status" value="1"/>
</dbReference>
<accession>A0A4P6EHX8</accession>
<name>A0A4P6EHX8_9MICO</name>
<dbReference type="InterPro" id="IPR035965">
    <property type="entry name" value="PAS-like_dom_sf"/>
</dbReference>
<dbReference type="InterPro" id="IPR003594">
    <property type="entry name" value="HATPase_dom"/>
</dbReference>
<comment type="catalytic activity">
    <reaction evidence="1">
        <text>ATP + protein L-histidine = ADP + protein N-phospho-L-histidine.</text>
        <dbReference type="EC" id="2.7.13.3"/>
    </reaction>
</comment>
<organism evidence="10 11">
    <name type="scientific">Microbacterium protaetiae</name>
    <dbReference type="NCBI Taxonomy" id="2509458"/>
    <lineage>
        <taxon>Bacteria</taxon>
        <taxon>Bacillati</taxon>
        <taxon>Actinomycetota</taxon>
        <taxon>Actinomycetes</taxon>
        <taxon>Micrococcales</taxon>
        <taxon>Microbacteriaceae</taxon>
        <taxon>Microbacterium</taxon>
    </lineage>
</organism>
<reference evidence="10 11" key="1">
    <citation type="submission" date="2019-01" db="EMBL/GenBank/DDBJ databases">
        <title>Genome sequencing of strain DFW100M-13.</title>
        <authorList>
            <person name="Heo J."/>
            <person name="Kim S.-J."/>
            <person name="Kim J.-S."/>
            <person name="Hong S.-B."/>
            <person name="Kwon S.-W."/>
        </authorList>
    </citation>
    <scope>NUCLEOTIDE SEQUENCE [LARGE SCALE GENOMIC DNA]</scope>
    <source>
        <strain evidence="10 11">DFW100M-13</strain>
    </source>
</reference>
<dbReference type="SUPFAM" id="SSF55785">
    <property type="entry name" value="PYP-like sensor domain (PAS domain)"/>
    <property type="match status" value="1"/>
</dbReference>
<proteinExistence type="predicted"/>
<comment type="subcellular location">
    <subcellularLocation>
        <location evidence="2">Cell membrane</location>
    </subcellularLocation>
</comment>
<dbReference type="Gene3D" id="3.30.450.20">
    <property type="entry name" value="PAS domain"/>
    <property type="match status" value="1"/>
</dbReference>
<keyword evidence="5" id="KW-0808">Transferase</keyword>
<dbReference type="CDD" id="cd00082">
    <property type="entry name" value="HisKA"/>
    <property type="match status" value="1"/>
</dbReference>
<evidence type="ECO:0000256" key="5">
    <source>
        <dbReference type="ARBA" id="ARBA00022679"/>
    </source>
</evidence>
<evidence type="ECO:0000259" key="9">
    <source>
        <dbReference type="PROSITE" id="PS50109"/>
    </source>
</evidence>
<dbReference type="GO" id="GO:0005886">
    <property type="term" value="C:plasma membrane"/>
    <property type="evidence" value="ECO:0007669"/>
    <property type="project" value="UniProtKB-SubCell"/>
</dbReference>
<dbReference type="KEGG" id="mprt:ET475_17345"/>
<feature type="transmembrane region" description="Helical" evidence="8">
    <location>
        <begin position="46"/>
        <end position="66"/>
    </location>
</feature>
<sequence length="547" mass="58551">MHEPATGPLGVDRTRERSALLNQLMLACVVLVVTFLVLAGEFPGDVALFFAGALGVFVMTGVTLVVPWDRVAPPWLALVPAVDILAIGAMRISSTLSGFGLLWVFPAMWLAAGFGVAGIIGGTVASTGLFALAVAHDYHAGVEYGTLLFPLTVLAVSLVTFVTARRSSAQRALLDRQARVLVDALQRTRQQEQELAEVLDAVDFGVVRIEADGAVAVANDAHERLQHALGDDAPDAYGPDGTTQLAPPELPLARARRGEAFDHQLVWFGPPDGRRQALSVTARRLRLPSGADVGAVVVSSDVTAEMTALRARDELVASVSHELRTPLTSILGFLDLVLEDPTVPAEARARVEVAERNAERLLKIIGDILAASQRTHDATTQLSIEPVEADVAEIVRRAAESAMPRARERGIEVDDTDVRPVHAVVDPSRLRQVLDNLIANAIAYNRERGRVKLATHGFGSDVRITVHDTGIGVTAADLPQLFQRFYRARAVREAHLPGTGLGLAISRDIVRAHDGDISVESTPGVGTTFTVRLPKGGPSSQERIDES</sequence>
<dbReference type="Pfam" id="PF08448">
    <property type="entry name" value="PAS_4"/>
    <property type="match status" value="1"/>
</dbReference>
<gene>
    <name evidence="10" type="ORF">ET475_17345</name>
</gene>
<feature type="transmembrane region" description="Helical" evidence="8">
    <location>
        <begin position="147"/>
        <end position="164"/>
    </location>
</feature>
<feature type="transmembrane region" description="Helical" evidence="8">
    <location>
        <begin position="20"/>
        <end position="39"/>
    </location>
</feature>
<dbReference type="FunFam" id="3.30.565.10:FF:000006">
    <property type="entry name" value="Sensor histidine kinase WalK"/>
    <property type="match status" value="1"/>
</dbReference>
<feature type="domain" description="Histidine kinase" evidence="9">
    <location>
        <begin position="318"/>
        <end position="537"/>
    </location>
</feature>
<keyword evidence="6 10" id="KW-0418">Kinase</keyword>
<dbReference type="PROSITE" id="PS50109">
    <property type="entry name" value="HIS_KIN"/>
    <property type="match status" value="1"/>
</dbReference>
<dbReference type="EC" id="2.7.13.3" evidence="3"/>
<feature type="transmembrane region" description="Helical" evidence="8">
    <location>
        <begin position="102"/>
        <end position="135"/>
    </location>
</feature>
<dbReference type="SMART" id="SM00387">
    <property type="entry name" value="HATPase_c"/>
    <property type="match status" value="1"/>
</dbReference>
<dbReference type="Pfam" id="PF00512">
    <property type="entry name" value="HisKA"/>
    <property type="match status" value="1"/>
</dbReference>
<dbReference type="PRINTS" id="PR00344">
    <property type="entry name" value="BCTRLSENSOR"/>
</dbReference>
<dbReference type="GO" id="GO:0009927">
    <property type="term" value="F:histidine phosphotransfer kinase activity"/>
    <property type="evidence" value="ECO:0007669"/>
    <property type="project" value="TreeGrafter"/>
</dbReference>
<keyword evidence="8" id="KW-0812">Transmembrane</keyword>
<dbReference type="InterPro" id="IPR013656">
    <property type="entry name" value="PAS_4"/>
</dbReference>
<dbReference type="AlphaFoldDB" id="A0A4P6EHX8"/>
<dbReference type="Gene3D" id="3.30.565.10">
    <property type="entry name" value="Histidine kinase-like ATPase, C-terminal domain"/>
    <property type="match status" value="1"/>
</dbReference>
<evidence type="ECO:0000256" key="7">
    <source>
        <dbReference type="ARBA" id="ARBA00023012"/>
    </source>
</evidence>
<dbReference type="InterPro" id="IPR003661">
    <property type="entry name" value="HisK_dim/P_dom"/>
</dbReference>
<evidence type="ECO:0000256" key="3">
    <source>
        <dbReference type="ARBA" id="ARBA00012438"/>
    </source>
</evidence>
<dbReference type="SUPFAM" id="SSF47384">
    <property type="entry name" value="Homodimeric domain of signal transducing histidine kinase"/>
    <property type="match status" value="1"/>
</dbReference>
<dbReference type="PANTHER" id="PTHR43047:SF72">
    <property type="entry name" value="OSMOSENSING HISTIDINE PROTEIN KINASE SLN1"/>
    <property type="match status" value="1"/>
</dbReference>
<keyword evidence="11" id="KW-1185">Reference proteome</keyword>
<protein>
    <recommendedName>
        <fullName evidence="3">histidine kinase</fullName>
        <ecNumber evidence="3">2.7.13.3</ecNumber>
    </recommendedName>
</protein>
<dbReference type="PANTHER" id="PTHR43047">
    <property type="entry name" value="TWO-COMPONENT HISTIDINE PROTEIN KINASE"/>
    <property type="match status" value="1"/>
</dbReference>
<evidence type="ECO:0000256" key="4">
    <source>
        <dbReference type="ARBA" id="ARBA00022553"/>
    </source>
</evidence>
<dbReference type="InterPro" id="IPR005467">
    <property type="entry name" value="His_kinase_dom"/>
</dbReference>
<dbReference type="OrthoDB" id="9757990at2"/>
<dbReference type="CDD" id="cd00075">
    <property type="entry name" value="HATPase"/>
    <property type="match status" value="1"/>
</dbReference>
<dbReference type="SUPFAM" id="SSF55874">
    <property type="entry name" value="ATPase domain of HSP90 chaperone/DNA topoisomerase II/histidine kinase"/>
    <property type="match status" value="1"/>
</dbReference>
<dbReference type="Proteomes" id="UP000293995">
    <property type="component" value="Chromosome"/>
</dbReference>
<keyword evidence="8" id="KW-1133">Transmembrane helix</keyword>
<keyword evidence="7" id="KW-0902">Two-component regulatory system</keyword>
<evidence type="ECO:0000313" key="11">
    <source>
        <dbReference type="Proteomes" id="UP000293995"/>
    </source>
</evidence>
<dbReference type="GO" id="GO:0000155">
    <property type="term" value="F:phosphorelay sensor kinase activity"/>
    <property type="evidence" value="ECO:0007669"/>
    <property type="project" value="InterPro"/>
</dbReference>
<evidence type="ECO:0000256" key="2">
    <source>
        <dbReference type="ARBA" id="ARBA00004236"/>
    </source>
</evidence>
<dbReference type="Pfam" id="PF02518">
    <property type="entry name" value="HATPase_c"/>
    <property type="match status" value="1"/>
</dbReference>
<keyword evidence="8" id="KW-0472">Membrane</keyword>
<dbReference type="EMBL" id="CP035494">
    <property type="protein sequence ID" value="QAY61556.1"/>
    <property type="molecule type" value="Genomic_DNA"/>
</dbReference>
<dbReference type="InterPro" id="IPR036890">
    <property type="entry name" value="HATPase_C_sf"/>
</dbReference>
<feature type="transmembrane region" description="Helical" evidence="8">
    <location>
        <begin position="72"/>
        <end position="90"/>
    </location>
</feature>
<dbReference type="RefSeq" id="WP_129393236.1">
    <property type="nucleotide sequence ID" value="NZ_CP035494.1"/>
</dbReference>